<protein>
    <recommendedName>
        <fullName evidence="4">RRM domain-containing protein</fullName>
    </recommendedName>
</protein>
<feature type="region of interest" description="Disordered" evidence="3">
    <location>
        <begin position="218"/>
        <end position="241"/>
    </location>
</feature>
<keyword evidence="1 2" id="KW-0694">RNA-binding</keyword>
<dbReference type="InterPro" id="IPR035979">
    <property type="entry name" value="RBD_domain_sf"/>
</dbReference>
<reference evidence="5" key="1">
    <citation type="submission" date="2022-11" db="EMBL/GenBank/DDBJ databases">
        <title>Centuries of genome instability and evolution in soft-shell clam transmissible cancer (bioRxiv).</title>
        <authorList>
            <person name="Hart S.F.M."/>
            <person name="Yonemitsu M.A."/>
            <person name="Giersch R.M."/>
            <person name="Beal B.F."/>
            <person name="Arriagada G."/>
            <person name="Davis B.W."/>
            <person name="Ostrander E.A."/>
            <person name="Goff S.P."/>
            <person name="Metzger M.J."/>
        </authorList>
    </citation>
    <scope>NUCLEOTIDE SEQUENCE</scope>
    <source>
        <strain evidence="5">MELC-2E11</strain>
        <tissue evidence="5">Siphon/mantle</tissue>
    </source>
</reference>
<evidence type="ECO:0000313" key="5">
    <source>
        <dbReference type="EMBL" id="WAR10000.1"/>
    </source>
</evidence>
<dbReference type="SMART" id="SM00360">
    <property type="entry name" value="RRM"/>
    <property type="match status" value="1"/>
</dbReference>
<evidence type="ECO:0000256" key="3">
    <source>
        <dbReference type="SAM" id="MobiDB-lite"/>
    </source>
</evidence>
<evidence type="ECO:0000313" key="6">
    <source>
        <dbReference type="Proteomes" id="UP001164746"/>
    </source>
</evidence>
<dbReference type="InterPro" id="IPR012677">
    <property type="entry name" value="Nucleotide-bd_a/b_plait_sf"/>
</dbReference>
<keyword evidence="6" id="KW-1185">Reference proteome</keyword>
<feature type="compositionally biased region" description="Gly residues" evidence="3">
    <location>
        <begin position="219"/>
        <end position="235"/>
    </location>
</feature>
<dbReference type="Gene3D" id="3.30.70.330">
    <property type="match status" value="1"/>
</dbReference>
<sequence length="241" mass="27530">MAYDSSGLPTFGPEYTKSLWANPGQYYRNPPSPSVASRCQQMANANIIFRDFVLQFCQSIEANKQQWPDYEKNPNAEEFRKQQYWATKKLYIKDFPKEQKEEELIEEMKDVFSAFGTIVNIKLIKDKPADSKDANAVGSLKGFGFIEFDDEDPVDKCNSYPQDKSMGRGNYYYDYEMYPYEYYQPGPYGGGQRPNFRYQGRGDYQGYGGYDFYPRGNYSRGGGGGGGRPYRGGSGRNPKAA</sequence>
<dbReference type="PROSITE" id="PS50102">
    <property type="entry name" value="RRM"/>
    <property type="match status" value="1"/>
</dbReference>
<dbReference type="InterPro" id="IPR000504">
    <property type="entry name" value="RRM_dom"/>
</dbReference>
<evidence type="ECO:0000256" key="2">
    <source>
        <dbReference type="PROSITE-ProRule" id="PRU00176"/>
    </source>
</evidence>
<name>A0ABY7ELC2_MYAAR</name>
<accession>A0ABY7ELC2</accession>
<dbReference type="Proteomes" id="UP001164746">
    <property type="component" value="Chromosome 7"/>
</dbReference>
<evidence type="ECO:0000259" key="4">
    <source>
        <dbReference type="PROSITE" id="PS50102"/>
    </source>
</evidence>
<feature type="domain" description="RRM" evidence="4">
    <location>
        <begin position="88"/>
        <end position="156"/>
    </location>
</feature>
<gene>
    <name evidence="5" type="ORF">MAR_035076</name>
</gene>
<organism evidence="5 6">
    <name type="scientific">Mya arenaria</name>
    <name type="common">Soft-shell clam</name>
    <dbReference type="NCBI Taxonomy" id="6604"/>
    <lineage>
        <taxon>Eukaryota</taxon>
        <taxon>Metazoa</taxon>
        <taxon>Spiralia</taxon>
        <taxon>Lophotrochozoa</taxon>
        <taxon>Mollusca</taxon>
        <taxon>Bivalvia</taxon>
        <taxon>Autobranchia</taxon>
        <taxon>Heteroconchia</taxon>
        <taxon>Euheterodonta</taxon>
        <taxon>Imparidentia</taxon>
        <taxon>Neoheterodontei</taxon>
        <taxon>Myida</taxon>
        <taxon>Myoidea</taxon>
        <taxon>Myidae</taxon>
        <taxon>Mya</taxon>
    </lineage>
</organism>
<evidence type="ECO:0000256" key="1">
    <source>
        <dbReference type="ARBA" id="ARBA00022884"/>
    </source>
</evidence>
<dbReference type="EMBL" id="CP111018">
    <property type="protein sequence ID" value="WAR10000.1"/>
    <property type="molecule type" value="Genomic_DNA"/>
</dbReference>
<dbReference type="Pfam" id="PF00076">
    <property type="entry name" value="RRM_1"/>
    <property type="match status" value="1"/>
</dbReference>
<dbReference type="InterPro" id="IPR052462">
    <property type="entry name" value="SLIRP/GR-RBP-like"/>
</dbReference>
<dbReference type="PANTHER" id="PTHR48027">
    <property type="entry name" value="HETEROGENEOUS NUCLEAR RIBONUCLEOPROTEIN 87F-RELATED"/>
    <property type="match status" value="1"/>
</dbReference>
<dbReference type="SUPFAM" id="SSF54928">
    <property type="entry name" value="RNA-binding domain, RBD"/>
    <property type="match status" value="1"/>
</dbReference>
<proteinExistence type="predicted"/>